<evidence type="ECO:0000313" key="2">
    <source>
        <dbReference type="EMBL" id="QLJ11939.1"/>
    </source>
</evidence>
<accession>A0A7D5ZVU0</accession>
<keyword evidence="2" id="KW-0378">Hydrolase</keyword>
<dbReference type="Pfam" id="PF12146">
    <property type="entry name" value="Hydrolase_4"/>
    <property type="match status" value="1"/>
</dbReference>
<organism evidence="2 3">
    <name type="scientific">Pseudomonas putida</name>
    <name type="common">Arthrobacter siderocapsulatus</name>
    <dbReference type="NCBI Taxonomy" id="303"/>
    <lineage>
        <taxon>Bacteria</taxon>
        <taxon>Pseudomonadati</taxon>
        <taxon>Pseudomonadota</taxon>
        <taxon>Gammaproteobacteria</taxon>
        <taxon>Pseudomonadales</taxon>
        <taxon>Pseudomonadaceae</taxon>
        <taxon>Pseudomonas</taxon>
    </lineage>
</organism>
<evidence type="ECO:0000259" key="1">
    <source>
        <dbReference type="Pfam" id="PF12146"/>
    </source>
</evidence>
<proteinExistence type="predicted"/>
<dbReference type="Proteomes" id="UP000510934">
    <property type="component" value="Chromosome"/>
</dbReference>
<dbReference type="SUPFAM" id="SSF53474">
    <property type="entry name" value="alpha/beta-Hydrolases"/>
    <property type="match status" value="1"/>
</dbReference>
<dbReference type="PANTHER" id="PTHR42103">
    <property type="entry name" value="ALPHA/BETA-HYDROLASES SUPERFAMILY PROTEIN"/>
    <property type="match status" value="1"/>
</dbReference>
<dbReference type="EMBL" id="CP059052">
    <property type="protein sequence ID" value="QLJ11939.1"/>
    <property type="molecule type" value="Genomic_DNA"/>
</dbReference>
<dbReference type="InterPro" id="IPR022742">
    <property type="entry name" value="Hydrolase_4"/>
</dbReference>
<protein>
    <submittedName>
        <fullName evidence="2">Alpha/beta fold hydrolase</fullName>
    </submittedName>
</protein>
<dbReference type="InterPro" id="IPR029058">
    <property type="entry name" value="AB_hydrolase_fold"/>
</dbReference>
<dbReference type="GO" id="GO:0016787">
    <property type="term" value="F:hydrolase activity"/>
    <property type="evidence" value="ECO:0007669"/>
    <property type="project" value="UniProtKB-KW"/>
</dbReference>
<feature type="domain" description="Serine aminopeptidase S33" evidence="1">
    <location>
        <begin position="53"/>
        <end position="136"/>
    </location>
</feature>
<name>A0A7D5ZVU0_PSEPU</name>
<reference evidence="2 3" key="1">
    <citation type="journal article" date="2009" name="Mikrobiologiia">
        <title>[Phenanthren biodegradation and interaction of Pseudomonas putida BS3701 and Burkholderia sp.BS3702 in plant rhizosphere].</title>
        <authorList>
            <person name="Ovchinnikova A.A."/>
            <person name="Vetrova A.A."/>
            <person name="Filonov A.E."/>
            <person name="Boronin A.M."/>
        </authorList>
    </citation>
    <scope>NUCLEOTIDE SEQUENCE [LARGE SCALE GENOMIC DNA]</scope>
    <source>
        <strain evidence="2 3">BS3701</strain>
    </source>
</reference>
<dbReference type="AlphaFoldDB" id="A0A7D5ZVU0"/>
<evidence type="ECO:0000313" key="3">
    <source>
        <dbReference type="Proteomes" id="UP000510934"/>
    </source>
</evidence>
<dbReference type="Gene3D" id="3.40.50.1820">
    <property type="entry name" value="alpha/beta hydrolase"/>
    <property type="match status" value="1"/>
</dbReference>
<dbReference type="PANTHER" id="PTHR42103:SF2">
    <property type="entry name" value="AB HYDROLASE-1 DOMAIN-CONTAINING PROTEIN"/>
    <property type="match status" value="1"/>
</dbReference>
<sequence>MSDTPRNPLLIDGAVGQIELLIDYPDGPPKGLVLVSHPQPLLGGSPRHIVPLTLARQLRAAGWQVVRPSFRGVGQTQGTHDQGIGEAEDCITVIRHFNQQQPELPVALVGFSFGAYVFARVACALEGQLQAVALMGLPVGDVPGGRYYEPLPLPGDCLLLQGEQDEMAPLANLLQWAGPEQRAVSVYAGANHFFKGCLGRAAEQVIAHLAQKTGPHRSR</sequence>
<dbReference type="RefSeq" id="WP_180688155.1">
    <property type="nucleotide sequence ID" value="NZ_CP059052.1"/>
</dbReference>
<gene>
    <name evidence="2" type="ORF">H0H12_15815</name>
</gene>